<feature type="chain" id="PRO_5002888759" description="Carboxypeptidase regulatory-like domain-containing protein" evidence="1">
    <location>
        <begin position="21"/>
        <end position="158"/>
    </location>
</feature>
<evidence type="ECO:0000256" key="1">
    <source>
        <dbReference type="SAM" id="SignalP"/>
    </source>
</evidence>
<protein>
    <recommendedName>
        <fullName evidence="4">Carboxypeptidase regulatory-like domain-containing protein</fullName>
    </recommendedName>
</protein>
<dbReference type="Proteomes" id="UP000007721">
    <property type="component" value="Chromosome"/>
</dbReference>
<dbReference type="KEGG" id="geo:Geob_1503"/>
<dbReference type="HOGENOM" id="CLU_1584118_0_0_7"/>
<organism evidence="2 3">
    <name type="scientific">Geotalea daltonii (strain DSM 22248 / JCM 15807 / FRC-32)</name>
    <name type="common">Geobacter daltonii</name>
    <dbReference type="NCBI Taxonomy" id="316067"/>
    <lineage>
        <taxon>Bacteria</taxon>
        <taxon>Pseudomonadati</taxon>
        <taxon>Thermodesulfobacteriota</taxon>
        <taxon>Desulfuromonadia</taxon>
        <taxon>Geobacterales</taxon>
        <taxon>Geobacteraceae</taxon>
        <taxon>Geotalea</taxon>
    </lineage>
</organism>
<name>B9M5A7_GEODF</name>
<dbReference type="InterPro" id="IPR008969">
    <property type="entry name" value="CarboxyPept-like_regulatory"/>
</dbReference>
<evidence type="ECO:0000313" key="3">
    <source>
        <dbReference type="Proteomes" id="UP000007721"/>
    </source>
</evidence>
<proteinExistence type="predicted"/>
<feature type="signal peptide" evidence="1">
    <location>
        <begin position="1"/>
        <end position="20"/>
    </location>
</feature>
<reference evidence="2 3" key="1">
    <citation type="submission" date="2009-01" db="EMBL/GenBank/DDBJ databases">
        <title>Complete sequence of Geobacter sp. FRC-32.</title>
        <authorList>
            <consortium name="US DOE Joint Genome Institute"/>
            <person name="Lucas S."/>
            <person name="Copeland A."/>
            <person name="Lapidus A."/>
            <person name="Glavina del Rio T."/>
            <person name="Dalin E."/>
            <person name="Tice H."/>
            <person name="Bruce D."/>
            <person name="Goodwin L."/>
            <person name="Pitluck S."/>
            <person name="Saunders E."/>
            <person name="Brettin T."/>
            <person name="Detter J.C."/>
            <person name="Han C."/>
            <person name="Larimer F."/>
            <person name="Land M."/>
            <person name="Hauser L."/>
            <person name="Kyrpides N."/>
            <person name="Ovchinnikova G."/>
            <person name="Kostka J."/>
            <person name="Richardson P."/>
        </authorList>
    </citation>
    <scope>NUCLEOTIDE SEQUENCE [LARGE SCALE GENOMIC DNA]</scope>
    <source>
        <strain evidence="3">DSM 22248 / JCM 15807 / FRC-32</strain>
    </source>
</reference>
<dbReference type="EMBL" id="CP001390">
    <property type="protein sequence ID" value="ACM19862.1"/>
    <property type="molecule type" value="Genomic_DNA"/>
</dbReference>
<dbReference type="RefSeq" id="WP_012646591.1">
    <property type="nucleotide sequence ID" value="NC_011979.1"/>
</dbReference>
<sequence>MKRLFAPVLMLLAIAGLAMAQAAQFHFDGTAFQEGASTGVTSISAVDGYLPSAENEKAPAKQAKLPAGSGGLALLCYVQQSGGKLTGTGGYHPIAGAPIEVNGTRIKLMARTGETGYLFLSLPAGQYEVKYAPFSKKIRIEKGKNTLAAIRGGKRMVD</sequence>
<dbReference type="AlphaFoldDB" id="B9M5A7"/>
<dbReference type="OrthoDB" id="5398021at2"/>
<evidence type="ECO:0000313" key="2">
    <source>
        <dbReference type="EMBL" id="ACM19862.1"/>
    </source>
</evidence>
<dbReference type="STRING" id="316067.Geob_1503"/>
<evidence type="ECO:0008006" key="4">
    <source>
        <dbReference type="Google" id="ProtNLM"/>
    </source>
</evidence>
<keyword evidence="3" id="KW-1185">Reference proteome</keyword>
<gene>
    <name evidence="2" type="ordered locus">Geob_1503</name>
</gene>
<keyword evidence="1" id="KW-0732">Signal</keyword>
<dbReference type="SUPFAM" id="SSF49464">
    <property type="entry name" value="Carboxypeptidase regulatory domain-like"/>
    <property type="match status" value="1"/>
</dbReference>
<accession>B9M5A7</accession>